<dbReference type="EMBL" id="CP090978">
    <property type="protein sequence ID" value="UJF36064.1"/>
    <property type="molecule type" value="Genomic_DNA"/>
</dbReference>
<dbReference type="Proteomes" id="UP001649230">
    <property type="component" value="Chromosome"/>
</dbReference>
<name>A0ABY3SQV5_9BACL</name>
<proteinExistence type="predicted"/>
<gene>
    <name evidence="1" type="ORF">L0M14_13890</name>
</gene>
<keyword evidence="2" id="KW-1185">Reference proteome</keyword>
<accession>A0ABY3SQV5</accession>
<evidence type="ECO:0000313" key="1">
    <source>
        <dbReference type="EMBL" id="UJF36064.1"/>
    </source>
</evidence>
<reference evidence="1 2" key="1">
    <citation type="journal article" date="2024" name="Int. J. Syst. Evol. Microbiol.">
        <title>Paenibacillus hexagrammi sp. nov., a novel bacterium isolated from the gut content of Hexagrammos agrammus.</title>
        <authorList>
            <person name="Jung H.K."/>
            <person name="Kim D.G."/>
            <person name="Zin H."/>
            <person name="Park J."/>
            <person name="Jung H."/>
            <person name="Kim Y.O."/>
            <person name="Kong H.J."/>
            <person name="Kim J.W."/>
            <person name="Kim Y.S."/>
        </authorList>
    </citation>
    <scope>NUCLEOTIDE SEQUENCE [LARGE SCALE GENOMIC DNA]</scope>
    <source>
        <strain evidence="1 2">YPD9-1</strain>
    </source>
</reference>
<sequence length="160" mass="18275">MVESSAAAGERWIQPASPILTDYREVKEPVQLQTETRYFQVPQLSFDENNWLKPGSYDAFEASGDWVHINTEHGQVWVNAARALLERPLGIVAVDETITLTEDTETFRYPLTGELSHIKGFYSPQSVQAYEKWISDTGDIWYHFHGFGGDEWMKKADDSS</sequence>
<evidence type="ECO:0000313" key="2">
    <source>
        <dbReference type="Proteomes" id="UP001649230"/>
    </source>
</evidence>
<protein>
    <submittedName>
        <fullName evidence="1">Uncharacterized protein</fullName>
    </submittedName>
</protein>
<dbReference type="RefSeq" id="WP_235122619.1">
    <property type="nucleotide sequence ID" value="NZ_CP090978.1"/>
</dbReference>
<organism evidence="1 2">
    <name type="scientific">Paenibacillus hexagrammi</name>
    <dbReference type="NCBI Taxonomy" id="2908839"/>
    <lineage>
        <taxon>Bacteria</taxon>
        <taxon>Bacillati</taxon>
        <taxon>Bacillota</taxon>
        <taxon>Bacilli</taxon>
        <taxon>Bacillales</taxon>
        <taxon>Paenibacillaceae</taxon>
        <taxon>Paenibacillus</taxon>
    </lineage>
</organism>